<dbReference type="Proteomes" id="UP000075901">
    <property type="component" value="Unassembled WGS sequence"/>
</dbReference>
<dbReference type="EnsemblMetazoa" id="AMAM005370-RA">
    <property type="protein sequence ID" value="AMAM005370-PA"/>
    <property type="gene ID" value="AMAM005370"/>
</dbReference>
<name>A0A182SEU8_9DIPT</name>
<sequence>MNESNRRTAVPVVGVDSRGHTGATLASSVASSSAASINHGTDAMLIQGDKSAPGGGGTGGTAFGPTGGGVAGSIATGYDSDGEDPSTGCTSDDTRKDTGTNLKDLHDNSSSR</sequence>
<evidence type="ECO:0000256" key="1">
    <source>
        <dbReference type="SAM" id="MobiDB-lite"/>
    </source>
</evidence>
<feature type="compositionally biased region" description="Gly residues" evidence="1">
    <location>
        <begin position="53"/>
        <end position="71"/>
    </location>
</feature>
<feature type="region of interest" description="Disordered" evidence="1">
    <location>
        <begin position="41"/>
        <end position="112"/>
    </location>
</feature>
<feature type="compositionally biased region" description="Basic and acidic residues" evidence="1">
    <location>
        <begin position="92"/>
        <end position="112"/>
    </location>
</feature>
<protein>
    <submittedName>
        <fullName evidence="2">Uncharacterized protein</fullName>
    </submittedName>
</protein>
<dbReference type="VEuPathDB" id="VectorBase:AMAM005370"/>
<accession>A0A182SEU8</accession>
<dbReference type="AlphaFoldDB" id="A0A182SEU8"/>
<proteinExistence type="predicted"/>
<feature type="region of interest" description="Disordered" evidence="1">
    <location>
        <begin position="1"/>
        <end position="21"/>
    </location>
</feature>
<organism evidence="2 3">
    <name type="scientific">Anopheles maculatus</name>
    <dbReference type="NCBI Taxonomy" id="74869"/>
    <lineage>
        <taxon>Eukaryota</taxon>
        <taxon>Metazoa</taxon>
        <taxon>Ecdysozoa</taxon>
        <taxon>Arthropoda</taxon>
        <taxon>Hexapoda</taxon>
        <taxon>Insecta</taxon>
        <taxon>Pterygota</taxon>
        <taxon>Neoptera</taxon>
        <taxon>Endopterygota</taxon>
        <taxon>Diptera</taxon>
        <taxon>Nematocera</taxon>
        <taxon>Culicoidea</taxon>
        <taxon>Culicidae</taxon>
        <taxon>Anophelinae</taxon>
        <taxon>Anopheles</taxon>
        <taxon>Anopheles maculatus group</taxon>
    </lineage>
</organism>
<keyword evidence="3" id="KW-1185">Reference proteome</keyword>
<evidence type="ECO:0000313" key="2">
    <source>
        <dbReference type="EnsemblMetazoa" id="AMAM005370-PA"/>
    </source>
</evidence>
<reference evidence="3" key="1">
    <citation type="submission" date="2013-09" db="EMBL/GenBank/DDBJ databases">
        <title>The Genome Sequence of Anopheles maculatus species B.</title>
        <authorList>
            <consortium name="The Broad Institute Genomics Platform"/>
            <person name="Neafsey D.E."/>
            <person name="Besansky N."/>
            <person name="Howell P."/>
            <person name="Walton C."/>
            <person name="Young S.K."/>
            <person name="Zeng Q."/>
            <person name="Gargeya S."/>
            <person name="Fitzgerald M."/>
            <person name="Haas B."/>
            <person name="Abouelleil A."/>
            <person name="Allen A.W."/>
            <person name="Alvarado L."/>
            <person name="Arachchi H.M."/>
            <person name="Berlin A.M."/>
            <person name="Chapman S.B."/>
            <person name="Gainer-Dewar J."/>
            <person name="Goldberg J."/>
            <person name="Griggs A."/>
            <person name="Gujja S."/>
            <person name="Hansen M."/>
            <person name="Howarth C."/>
            <person name="Imamovic A."/>
            <person name="Ireland A."/>
            <person name="Larimer J."/>
            <person name="McCowan C."/>
            <person name="Murphy C."/>
            <person name="Pearson M."/>
            <person name="Poon T.W."/>
            <person name="Priest M."/>
            <person name="Roberts A."/>
            <person name="Saif S."/>
            <person name="Shea T."/>
            <person name="Sisk P."/>
            <person name="Sykes S."/>
            <person name="Wortman J."/>
            <person name="Nusbaum C."/>
            <person name="Birren B."/>
        </authorList>
    </citation>
    <scope>NUCLEOTIDE SEQUENCE [LARGE SCALE GENOMIC DNA]</scope>
    <source>
        <strain evidence="3">maculatus3</strain>
    </source>
</reference>
<reference evidence="2" key="2">
    <citation type="submission" date="2020-05" db="UniProtKB">
        <authorList>
            <consortium name="EnsemblMetazoa"/>
        </authorList>
    </citation>
    <scope>IDENTIFICATION</scope>
    <source>
        <strain evidence="2">maculatus3</strain>
    </source>
</reference>
<evidence type="ECO:0000313" key="3">
    <source>
        <dbReference type="Proteomes" id="UP000075901"/>
    </source>
</evidence>